<name>A0A2A4G2Q8_9SPHN</name>
<feature type="domain" description="FecR N-terminal" evidence="2">
    <location>
        <begin position="8"/>
        <end position="45"/>
    </location>
</feature>
<feature type="region of interest" description="Disordered" evidence="1">
    <location>
        <begin position="58"/>
        <end position="82"/>
    </location>
</feature>
<keyword evidence="4" id="KW-1185">Reference proteome</keyword>
<evidence type="ECO:0000259" key="2">
    <source>
        <dbReference type="Pfam" id="PF16220"/>
    </source>
</evidence>
<evidence type="ECO:0000313" key="3">
    <source>
        <dbReference type="EMBL" id="PCE44090.1"/>
    </source>
</evidence>
<dbReference type="EMBL" id="NWUF01000001">
    <property type="protein sequence ID" value="PCE44090.1"/>
    <property type="molecule type" value="Genomic_DNA"/>
</dbReference>
<dbReference type="KEGG" id="rdi:CMV14_10725"/>
<reference evidence="3 4" key="1">
    <citation type="submission" date="2017-09" db="EMBL/GenBank/DDBJ databases">
        <title>The Catabolism of 3,6-Dichlorosalicylic acid is Initiated by the Cytochrome P450 Monooxygenase DsmABC in Rhizorhabdus dicambivorans Ndbn-20.</title>
        <authorList>
            <person name="Na L."/>
        </authorList>
    </citation>
    <scope>NUCLEOTIDE SEQUENCE [LARGE SCALE GENOMIC DNA]</scope>
    <source>
        <strain evidence="3 4">Ndbn-20m</strain>
    </source>
</reference>
<organism evidence="3 4">
    <name type="scientific">Rhizorhabdus dicambivorans</name>
    <dbReference type="NCBI Taxonomy" id="1850238"/>
    <lineage>
        <taxon>Bacteria</taxon>
        <taxon>Pseudomonadati</taxon>
        <taxon>Pseudomonadota</taxon>
        <taxon>Alphaproteobacteria</taxon>
        <taxon>Sphingomonadales</taxon>
        <taxon>Sphingomonadaceae</taxon>
        <taxon>Rhizorhabdus</taxon>
    </lineage>
</organism>
<accession>A0A2A4G2Q8</accession>
<proteinExistence type="predicted"/>
<dbReference type="AlphaFoldDB" id="A0A2A4G2Q8"/>
<comment type="caution">
    <text evidence="3">The sequence shown here is derived from an EMBL/GenBank/DDBJ whole genome shotgun (WGS) entry which is preliminary data.</text>
</comment>
<dbReference type="InterPro" id="IPR032623">
    <property type="entry name" value="FecR_N"/>
</dbReference>
<sequence length="82" mass="8881">MEEGRLARAAHFFARQLDDRSAELRAELDAWLGADPRNAIAFARAGAAWERAAGVGAMAPSPVQDENRRDMAGASQQGQDQQ</sequence>
<evidence type="ECO:0000256" key="1">
    <source>
        <dbReference type="SAM" id="MobiDB-lite"/>
    </source>
</evidence>
<gene>
    <name evidence="3" type="ORF">COO09_00110</name>
</gene>
<dbReference type="RefSeq" id="WP_066958898.1">
    <property type="nucleotide sequence ID" value="NZ_CP023449.1"/>
</dbReference>
<protein>
    <submittedName>
        <fullName evidence="3">DUF4880 domain-containing protein</fullName>
    </submittedName>
</protein>
<dbReference type="Proteomes" id="UP000218934">
    <property type="component" value="Unassembled WGS sequence"/>
</dbReference>
<dbReference type="Pfam" id="PF16220">
    <property type="entry name" value="DUF4880"/>
    <property type="match status" value="1"/>
</dbReference>
<evidence type="ECO:0000313" key="4">
    <source>
        <dbReference type="Proteomes" id="UP000218934"/>
    </source>
</evidence>